<evidence type="ECO:0000256" key="2">
    <source>
        <dbReference type="ARBA" id="ARBA00022833"/>
    </source>
</evidence>
<feature type="region of interest" description="Disordered" evidence="6">
    <location>
        <begin position="344"/>
        <end position="430"/>
    </location>
</feature>
<dbReference type="Gene3D" id="4.10.1040.10">
    <property type="entry name" value="DM DNA-binding domain"/>
    <property type="match status" value="1"/>
</dbReference>
<dbReference type="RefSeq" id="XP_038048228.1">
    <property type="nucleotide sequence ID" value="XM_038192300.1"/>
</dbReference>
<dbReference type="InterPro" id="IPR026607">
    <property type="entry name" value="DMRT"/>
</dbReference>
<accession>A0A913Z8W2</accession>
<feature type="compositionally biased region" description="Polar residues" evidence="6">
    <location>
        <begin position="419"/>
        <end position="430"/>
    </location>
</feature>
<dbReference type="SUPFAM" id="SSF82927">
    <property type="entry name" value="Cysteine-rich DNA binding domain, (DM domain)"/>
    <property type="match status" value="1"/>
</dbReference>
<comment type="subcellular location">
    <subcellularLocation>
        <location evidence="5">Nucleus</location>
    </subcellularLocation>
</comment>
<protein>
    <recommendedName>
        <fullName evidence="7">DM domain-containing protein</fullName>
    </recommendedName>
</protein>
<evidence type="ECO:0000313" key="9">
    <source>
        <dbReference type="Proteomes" id="UP000887568"/>
    </source>
</evidence>
<dbReference type="FunFam" id="4.10.1040.10:FF:000001">
    <property type="entry name" value="doublesex- and mab-3-related transcription factor 1"/>
    <property type="match status" value="1"/>
</dbReference>
<dbReference type="EnsemblMetazoa" id="XM_038192300.1">
    <property type="protein sequence ID" value="XP_038048228.1"/>
    <property type="gene ID" value="LOC119722260"/>
</dbReference>
<dbReference type="GO" id="GO:0007548">
    <property type="term" value="P:sex differentiation"/>
    <property type="evidence" value="ECO:0007669"/>
    <property type="project" value="TreeGrafter"/>
</dbReference>
<dbReference type="Pfam" id="PF00751">
    <property type="entry name" value="DM"/>
    <property type="match status" value="1"/>
</dbReference>
<dbReference type="GO" id="GO:0000978">
    <property type="term" value="F:RNA polymerase II cis-regulatory region sequence-specific DNA binding"/>
    <property type="evidence" value="ECO:0007669"/>
    <property type="project" value="TreeGrafter"/>
</dbReference>
<dbReference type="InterPro" id="IPR001275">
    <property type="entry name" value="DM_DNA-bd"/>
</dbReference>
<evidence type="ECO:0000256" key="6">
    <source>
        <dbReference type="SAM" id="MobiDB-lite"/>
    </source>
</evidence>
<dbReference type="PROSITE" id="PS40000">
    <property type="entry name" value="DM_1"/>
    <property type="match status" value="1"/>
</dbReference>
<dbReference type="GO" id="GO:0000981">
    <property type="term" value="F:DNA-binding transcription factor activity, RNA polymerase II-specific"/>
    <property type="evidence" value="ECO:0007669"/>
    <property type="project" value="TreeGrafter"/>
</dbReference>
<evidence type="ECO:0000256" key="1">
    <source>
        <dbReference type="ARBA" id="ARBA00022723"/>
    </source>
</evidence>
<evidence type="ECO:0000256" key="4">
    <source>
        <dbReference type="ARBA" id="ARBA00023242"/>
    </source>
</evidence>
<dbReference type="InterPro" id="IPR036407">
    <property type="entry name" value="DM_DNA-bd_sf"/>
</dbReference>
<keyword evidence="1 5" id="KW-0479">Metal-binding</keyword>
<name>A0A913Z8W2_PATMI</name>
<feature type="compositionally biased region" description="Low complexity" evidence="6">
    <location>
        <begin position="23"/>
        <end position="35"/>
    </location>
</feature>
<dbReference type="SMART" id="SM00301">
    <property type="entry name" value="DM"/>
    <property type="match status" value="1"/>
</dbReference>
<feature type="region of interest" description="Disordered" evidence="6">
    <location>
        <begin position="16"/>
        <end position="55"/>
    </location>
</feature>
<keyword evidence="4 5" id="KW-0539">Nucleus</keyword>
<feature type="DNA-binding region" description="DM" evidence="5">
    <location>
        <begin position="62"/>
        <end position="109"/>
    </location>
</feature>
<keyword evidence="2 5" id="KW-0862">Zinc</keyword>
<evidence type="ECO:0000256" key="3">
    <source>
        <dbReference type="ARBA" id="ARBA00023125"/>
    </source>
</evidence>
<evidence type="ECO:0000313" key="8">
    <source>
        <dbReference type="EnsemblMetazoa" id="XP_038048228.1"/>
    </source>
</evidence>
<dbReference type="GeneID" id="119722260"/>
<feature type="domain" description="DM" evidence="7">
    <location>
        <begin position="62"/>
        <end position="109"/>
    </location>
</feature>
<organism evidence="8 9">
    <name type="scientific">Patiria miniata</name>
    <name type="common">Bat star</name>
    <name type="synonym">Asterina miniata</name>
    <dbReference type="NCBI Taxonomy" id="46514"/>
    <lineage>
        <taxon>Eukaryota</taxon>
        <taxon>Metazoa</taxon>
        <taxon>Echinodermata</taxon>
        <taxon>Eleutherozoa</taxon>
        <taxon>Asterozoa</taxon>
        <taxon>Asteroidea</taxon>
        <taxon>Valvatacea</taxon>
        <taxon>Valvatida</taxon>
        <taxon>Asterinidae</taxon>
        <taxon>Patiria</taxon>
    </lineage>
</organism>
<evidence type="ECO:0000256" key="5">
    <source>
        <dbReference type="PROSITE-ProRule" id="PRU00070"/>
    </source>
</evidence>
<dbReference type="GO" id="GO:0005634">
    <property type="term" value="C:nucleus"/>
    <property type="evidence" value="ECO:0007669"/>
    <property type="project" value="UniProtKB-SubCell"/>
</dbReference>
<dbReference type="Proteomes" id="UP000887568">
    <property type="component" value="Unplaced"/>
</dbReference>
<reference evidence="8" key="1">
    <citation type="submission" date="2022-11" db="UniProtKB">
        <authorList>
            <consortium name="EnsemblMetazoa"/>
        </authorList>
    </citation>
    <scope>IDENTIFICATION</scope>
</reference>
<sequence length="456" mass="49685">MNSYLVPKLTMLVSKDNSDLDISSPSPGTDSDPGSQTRTKSAPMNPPPRPPTTRKVLRTPKCARCRNHGVVSCLKGHKRYCRWRDCQCTNCQLVVERQRVMAAQVALRRHQATGEDERVAPGKEGAASGAGPPRKVACGAGKGSSGPAGTRKVTLPKGPGHGTTSVSKDILEGCRSKPSRSTAPSSNTPPRPVIFLPPSVSERMRKRRAFADKDLETTMLQRECQWSLMYAAQAGLSRLHPLVDRQHPHQHFRTPAGSDTDLPDQTRQFLRRLFPSHSATALDAALTCSAGNIRLAIEKLVSAYSAASQEGPTPRPLFATGAGLETTPSLPWYLSYPRSKIFKEDEGRMNGAQSDRTETDTPKSSINGIRGEGSVSAFSSLRRRDRGPDSRSRFGSVESENEYSQAFSPGNDRDRNDLADTTPNEIPTNGSLTKRFVKTVSTKRLSFSVDSIMGIN</sequence>
<dbReference type="PROSITE" id="PS50809">
    <property type="entry name" value="DM_2"/>
    <property type="match status" value="1"/>
</dbReference>
<dbReference type="GO" id="GO:0046872">
    <property type="term" value="F:metal ion binding"/>
    <property type="evidence" value="ECO:0007669"/>
    <property type="project" value="UniProtKB-KW"/>
</dbReference>
<dbReference type="PANTHER" id="PTHR12322">
    <property type="entry name" value="DOUBLESEX AND MAB-3 RELATED TRANSCRIPTION FACTOR DMRT"/>
    <property type="match status" value="1"/>
</dbReference>
<feature type="compositionally biased region" description="Basic and acidic residues" evidence="6">
    <location>
        <begin position="112"/>
        <end position="121"/>
    </location>
</feature>
<dbReference type="AlphaFoldDB" id="A0A913Z8W2"/>
<keyword evidence="3 5" id="KW-0238">DNA-binding</keyword>
<keyword evidence="9" id="KW-1185">Reference proteome</keyword>
<feature type="region of interest" description="Disordered" evidence="6">
    <location>
        <begin position="109"/>
        <end position="196"/>
    </location>
</feature>
<evidence type="ECO:0000259" key="7">
    <source>
        <dbReference type="PROSITE" id="PS50809"/>
    </source>
</evidence>
<dbReference type="OMA" id="QRECQWS"/>
<dbReference type="OrthoDB" id="6162476at2759"/>
<proteinExistence type="predicted"/>
<dbReference type="PANTHER" id="PTHR12322:SF53">
    <property type="entry name" value="DOUBLESEX-MAB RELATED 11E"/>
    <property type="match status" value="1"/>
</dbReference>